<dbReference type="Proteomes" id="UP000649753">
    <property type="component" value="Unassembled WGS sequence"/>
</dbReference>
<organism evidence="1 2">
    <name type="scientific">Plantactinospora soyae</name>
    <dbReference type="NCBI Taxonomy" id="1544732"/>
    <lineage>
        <taxon>Bacteria</taxon>
        <taxon>Bacillati</taxon>
        <taxon>Actinomycetota</taxon>
        <taxon>Actinomycetes</taxon>
        <taxon>Micromonosporales</taxon>
        <taxon>Micromonosporaceae</taxon>
        <taxon>Plantactinospora</taxon>
    </lineage>
</organism>
<evidence type="ECO:0000313" key="1">
    <source>
        <dbReference type="EMBL" id="MBE1491824.1"/>
    </source>
</evidence>
<sequence>MLAGIRLTSRRVVDLMRVASPICPGRRGVIS</sequence>
<proteinExistence type="predicted"/>
<reference evidence="1" key="1">
    <citation type="submission" date="2020-10" db="EMBL/GenBank/DDBJ databases">
        <title>Sequencing the genomes of 1000 actinobacteria strains.</title>
        <authorList>
            <person name="Klenk H.-P."/>
        </authorList>
    </citation>
    <scope>NUCLEOTIDE SEQUENCE</scope>
    <source>
        <strain evidence="1">DSM 46832</strain>
    </source>
</reference>
<name>A0A927MC93_9ACTN</name>
<dbReference type="AlphaFoldDB" id="A0A927MC93"/>
<comment type="caution">
    <text evidence="1">The sequence shown here is derived from an EMBL/GenBank/DDBJ whole genome shotgun (WGS) entry which is preliminary data.</text>
</comment>
<protein>
    <submittedName>
        <fullName evidence="1">Uncharacterized protein</fullName>
    </submittedName>
</protein>
<keyword evidence="2" id="KW-1185">Reference proteome</keyword>
<evidence type="ECO:0000313" key="2">
    <source>
        <dbReference type="Proteomes" id="UP000649753"/>
    </source>
</evidence>
<gene>
    <name evidence="1" type="ORF">H4W31_007462</name>
</gene>
<dbReference type="EMBL" id="JADBEB010000001">
    <property type="protein sequence ID" value="MBE1491824.1"/>
    <property type="molecule type" value="Genomic_DNA"/>
</dbReference>
<accession>A0A927MC93</accession>